<dbReference type="Proteomes" id="UP000001175">
    <property type="component" value="Chromosome"/>
</dbReference>
<dbReference type="eggNOG" id="ENOG5032SXM">
    <property type="taxonomic scope" value="Bacteria"/>
</dbReference>
<proteinExistence type="predicted"/>
<dbReference type="EMBL" id="AP008231">
    <property type="protein sequence ID" value="BAD79291.1"/>
    <property type="molecule type" value="Genomic_DNA"/>
</dbReference>
<dbReference type="KEGG" id="syc:syc1101_c"/>
<name>A0A0H3K590_SYNP6</name>
<dbReference type="SUPFAM" id="SSF47598">
    <property type="entry name" value="Ribbon-helix-helix"/>
    <property type="match status" value="1"/>
</dbReference>
<evidence type="ECO:0000256" key="1">
    <source>
        <dbReference type="SAM" id="MobiDB-lite"/>
    </source>
</evidence>
<dbReference type="InterPro" id="IPR013321">
    <property type="entry name" value="Arc_rbn_hlx_hlx"/>
</dbReference>
<dbReference type="AlphaFoldDB" id="A0A0H3K590"/>
<feature type="region of interest" description="Disordered" evidence="1">
    <location>
        <begin position="108"/>
        <end position="127"/>
    </location>
</feature>
<dbReference type="InterPro" id="IPR010985">
    <property type="entry name" value="Ribbon_hlx_hlx"/>
</dbReference>
<organism evidence="2 3">
    <name type="scientific">Synechococcus sp. (strain ATCC 27144 / PCC 6301 / SAUG 1402/1)</name>
    <name type="common">Anacystis nidulans</name>
    <dbReference type="NCBI Taxonomy" id="269084"/>
    <lineage>
        <taxon>Bacteria</taxon>
        <taxon>Bacillati</taxon>
        <taxon>Cyanobacteriota</taxon>
        <taxon>Cyanophyceae</taxon>
        <taxon>Synechococcales</taxon>
        <taxon>Synechococcaceae</taxon>
        <taxon>Synechococcus</taxon>
    </lineage>
</organism>
<reference evidence="2 3" key="1">
    <citation type="journal article" date="2007" name="Photosyn. Res.">
        <title>Complete nucleotide sequence of the freshwater unicellular cyanobacterium Synechococcus elongatus PCC 6301 chromosome: gene content and organization.</title>
        <authorList>
            <person name="Sugita C."/>
            <person name="Ogata K."/>
            <person name="Shikata M."/>
            <person name="Jikuya H."/>
            <person name="Takano J."/>
            <person name="Furumichi M."/>
            <person name="Kanehisa M."/>
            <person name="Omata T."/>
            <person name="Sugiura M."/>
            <person name="Sugita M."/>
        </authorList>
    </citation>
    <scope>NUCLEOTIDE SEQUENCE [LARGE SCALE GENOMIC DNA]</scope>
    <source>
        <strain evidence="3">ATCC 27144 / PCC 6301 / SAUG 1402/1</strain>
    </source>
</reference>
<evidence type="ECO:0000313" key="3">
    <source>
        <dbReference type="Proteomes" id="UP000001175"/>
    </source>
</evidence>
<evidence type="ECO:0000313" key="2">
    <source>
        <dbReference type="EMBL" id="BAD79291.1"/>
    </source>
</evidence>
<protein>
    <submittedName>
        <fullName evidence="2">Uncharacterized protein</fullName>
    </submittedName>
</protein>
<gene>
    <name evidence="2" type="ordered locus">syc1101_c</name>
</gene>
<feature type="compositionally biased region" description="Low complexity" evidence="1">
    <location>
        <begin position="109"/>
        <end position="119"/>
    </location>
</feature>
<dbReference type="Gene3D" id="1.10.1220.10">
    <property type="entry name" value="Met repressor-like"/>
    <property type="match status" value="1"/>
</dbReference>
<accession>A0A0H3K590</accession>
<dbReference type="GO" id="GO:0006355">
    <property type="term" value="P:regulation of DNA-templated transcription"/>
    <property type="evidence" value="ECO:0007669"/>
    <property type="project" value="InterPro"/>
</dbReference>
<sequence length="127" mass="14196">MVRCIPGYREHSDSMQDKPKVTFYLPPDLHRQLKIRAAVDLEPMSAIAEKALQFYLEHSEVVEEAANAHGSTFRVYHCPDCTSPVVLKHGELASLRHQPNVLQDDANLTVEPTPTTATTSDEELVPC</sequence>